<dbReference type="AlphaFoldDB" id="D4J948"/>
<name>D4J948_9FIRM</name>
<dbReference type="RefSeq" id="WP_015514437.1">
    <property type="nucleotide sequence ID" value="NC_021009.1"/>
</dbReference>
<accession>D4J948</accession>
<reference evidence="1 2" key="2">
    <citation type="submission" date="2010-03" db="EMBL/GenBank/DDBJ databases">
        <authorList>
            <person name="Pajon A."/>
        </authorList>
    </citation>
    <scope>NUCLEOTIDE SEQUENCE [LARGE SCALE GENOMIC DNA]</scope>
    <source>
        <strain evidence="1 2">GD/7</strain>
    </source>
</reference>
<dbReference type="Proteomes" id="UP000008798">
    <property type="component" value="Chromosome"/>
</dbReference>
<dbReference type="KEGG" id="cct:CC1_21690"/>
<evidence type="ECO:0000313" key="1">
    <source>
        <dbReference type="EMBL" id="CBK80869.1"/>
    </source>
</evidence>
<evidence type="ECO:0000313" key="2">
    <source>
        <dbReference type="Proteomes" id="UP000008798"/>
    </source>
</evidence>
<proteinExistence type="predicted"/>
<dbReference type="EMBL" id="FP929038">
    <property type="protein sequence ID" value="CBK80869.1"/>
    <property type="molecule type" value="Genomic_DNA"/>
</dbReference>
<dbReference type="PATRIC" id="fig|717962.3.peg.2084"/>
<dbReference type="HOGENOM" id="CLU_1871904_0_0_9"/>
<organism evidence="1 2">
    <name type="scientific">Coprococcus catus GD/7</name>
    <dbReference type="NCBI Taxonomy" id="717962"/>
    <lineage>
        <taxon>Bacteria</taxon>
        <taxon>Bacillati</taxon>
        <taxon>Bacillota</taxon>
        <taxon>Clostridia</taxon>
        <taxon>Lachnospirales</taxon>
        <taxon>Lachnospiraceae</taxon>
        <taxon>Coprococcus</taxon>
    </lineage>
</organism>
<sequence>MTRGYYVIEKGSQVLKAVYLSGDAYLDCGYGERILKAFAENGETEYLDYLFDEITPQEKEDVRDIVPEWYRITKKSNHRPYIDYGYVLKNNTLRVYYYGKLLFVVKKDTANKWINAIKHTNELYKYYVEDAYDISY</sequence>
<gene>
    <name evidence="1" type="ORF">CC1_21690</name>
</gene>
<reference evidence="1 2" key="1">
    <citation type="submission" date="2010-03" db="EMBL/GenBank/DDBJ databases">
        <title>The genome sequence of Coprococcus catus GD/7.</title>
        <authorList>
            <consortium name="metaHIT consortium -- http://www.metahit.eu/"/>
            <person name="Pajon A."/>
            <person name="Turner K."/>
            <person name="Parkhill J."/>
            <person name="Duncan S."/>
            <person name="Flint H."/>
        </authorList>
    </citation>
    <scope>NUCLEOTIDE SEQUENCE [LARGE SCALE GENOMIC DNA]</scope>
    <source>
        <strain evidence="1 2">GD/7</strain>
    </source>
</reference>
<protein>
    <submittedName>
        <fullName evidence="1">Uncharacterized protein</fullName>
    </submittedName>
</protein>
<dbReference type="STRING" id="717962.CC1_21690"/>